<accession>A0A4R8V513</accession>
<gene>
    <name evidence="1" type="ORF">E3O06_00610</name>
</gene>
<proteinExistence type="predicted"/>
<protein>
    <submittedName>
        <fullName evidence="1">Uncharacterized protein</fullName>
    </submittedName>
</protein>
<evidence type="ECO:0000313" key="1">
    <source>
        <dbReference type="EMBL" id="TFB77292.1"/>
    </source>
</evidence>
<dbReference type="EMBL" id="SOEY01000002">
    <property type="protein sequence ID" value="TFB77292.1"/>
    <property type="molecule type" value="Genomic_DNA"/>
</dbReference>
<reference evidence="1 2" key="1">
    <citation type="submission" date="2019-03" db="EMBL/GenBank/DDBJ databases">
        <title>Genomics of glacier-inhabiting Cryobacterium strains.</title>
        <authorList>
            <person name="Liu Q."/>
            <person name="Xin Y.-H."/>
        </authorList>
    </citation>
    <scope>NUCLEOTIDE SEQUENCE [LARGE SCALE GENOMIC DNA]</scope>
    <source>
        <strain evidence="1 2">HLT2-23</strain>
    </source>
</reference>
<sequence>MSRPSTRQGAIDAAVTPQHTLHLEADAAGSGVREWLGSLPDLAAPQSRRVPKSTGVAYRAERMSSLIS</sequence>
<name>A0A4R8V513_9MICO</name>
<dbReference type="AlphaFoldDB" id="A0A4R8V513"/>
<dbReference type="RefSeq" id="WP_134501104.1">
    <property type="nucleotide sequence ID" value="NZ_SOEY01000002.1"/>
</dbReference>
<dbReference type="Proteomes" id="UP000298173">
    <property type="component" value="Unassembled WGS sequence"/>
</dbReference>
<dbReference type="OrthoDB" id="3253043at2"/>
<evidence type="ECO:0000313" key="2">
    <source>
        <dbReference type="Proteomes" id="UP000298173"/>
    </source>
</evidence>
<organism evidence="1 2">
    <name type="scientific">Cryobacterium glaciale</name>
    <dbReference type="NCBI Taxonomy" id="1259145"/>
    <lineage>
        <taxon>Bacteria</taxon>
        <taxon>Bacillati</taxon>
        <taxon>Actinomycetota</taxon>
        <taxon>Actinomycetes</taxon>
        <taxon>Micrococcales</taxon>
        <taxon>Microbacteriaceae</taxon>
        <taxon>Cryobacterium</taxon>
    </lineage>
</organism>
<keyword evidence="2" id="KW-1185">Reference proteome</keyword>
<comment type="caution">
    <text evidence="1">The sequence shown here is derived from an EMBL/GenBank/DDBJ whole genome shotgun (WGS) entry which is preliminary data.</text>
</comment>